<feature type="region of interest" description="Disordered" evidence="1">
    <location>
        <begin position="1"/>
        <end position="48"/>
    </location>
</feature>
<sequence length="623" mass="67911">MSCLPRNNLKEQLERHSSAAQSKLSLAKPNPGSYSFKKKSSSGTNKVNVSNVLENRNVNVPQINAVTKSSLTFPNKLEKPQKSQINNFFSVSSKGKSDSISPEADGAPAGQTPSSVSDQTKSNNQFTGGSGGNSTSLDASLGFPMDDWSDLDDFESPLKNDSFSSKKSGKSTKPGSSFSEEKVQIPIVMSQLSNSCVDSPGPSLKKEFEPEVSPLKTTRRRPSCHLNSVISESEEDNDDVLEPFKRKMDNKKKLIDSKIIKLDDNSEPEDDLDYIPPSPTPDEMAYTTSLLETRSKSADAETRDGPVHSKGPISTLHGSSDNHSKDQTNEQLFSIMQSICSLVDSIPEHEVIALSCGSELLLNRARRKRILATGGCNSLRMPQPDSSVNSLSAFKGKSSFSCDASSVMSSSSSAPADYKMPPQIRRSSVISVDYDSDHSDSIIDTKPSHNGNSGTQYVTRSDSPSTHSRTDPSFNFSRKTSTELDGSELFSPKRPETVFQSKSQTPAASNAAEDMELDDFYGDDFDIDDLNESDIPDYFDEPPHSSTVTKNVKEVSMGSSKSPWDNKPTTPAPKPAKICSPGMSAWKNLDLYLSKKFDLVQGSQNNVFLSFFLGGKMQKILLL</sequence>
<reference evidence="4 5" key="1">
    <citation type="submission" date="2019-03" db="EMBL/GenBank/DDBJ databases">
        <title>First draft genome of Liparis tanakae, snailfish: a comprehensive survey of snailfish specific genes.</title>
        <authorList>
            <person name="Kim W."/>
            <person name="Song I."/>
            <person name="Jeong J.-H."/>
            <person name="Kim D."/>
            <person name="Kim S."/>
            <person name="Ryu S."/>
            <person name="Song J.Y."/>
            <person name="Lee S.K."/>
        </authorList>
    </citation>
    <scope>NUCLEOTIDE SEQUENCE [LARGE SCALE GENOMIC DNA]</scope>
    <source>
        <tissue evidence="4">Muscle</tissue>
    </source>
</reference>
<feature type="compositionally biased region" description="Polar residues" evidence="1">
    <location>
        <begin position="448"/>
        <end position="479"/>
    </location>
</feature>
<feature type="compositionally biased region" description="Low complexity" evidence="1">
    <location>
        <begin position="18"/>
        <end position="28"/>
    </location>
</feature>
<dbReference type="GO" id="GO:0006260">
    <property type="term" value="P:DNA replication"/>
    <property type="evidence" value="ECO:0007669"/>
    <property type="project" value="InterPro"/>
</dbReference>
<feature type="compositionally biased region" description="Basic and acidic residues" evidence="1">
    <location>
        <begin position="293"/>
        <end position="307"/>
    </location>
</feature>
<dbReference type="GO" id="GO:0016818">
    <property type="term" value="F:hydrolase activity, acting on acid anhydrides, in phosphorus-containing anhydrides"/>
    <property type="evidence" value="ECO:0007669"/>
    <property type="project" value="InterPro"/>
</dbReference>
<organism evidence="4 5">
    <name type="scientific">Liparis tanakae</name>
    <name type="common">Tanaka's snailfish</name>
    <dbReference type="NCBI Taxonomy" id="230148"/>
    <lineage>
        <taxon>Eukaryota</taxon>
        <taxon>Metazoa</taxon>
        <taxon>Chordata</taxon>
        <taxon>Craniata</taxon>
        <taxon>Vertebrata</taxon>
        <taxon>Euteleostomi</taxon>
        <taxon>Actinopterygii</taxon>
        <taxon>Neopterygii</taxon>
        <taxon>Teleostei</taxon>
        <taxon>Neoteleostei</taxon>
        <taxon>Acanthomorphata</taxon>
        <taxon>Eupercaria</taxon>
        <taxon>Perciformes</taxon>
        <taxon>Cottioidei</taxon>
        <taxon>Cottales</taxon>
        <taxon>Liparidae</taxon>
        <taxon>Liparis</taxon>
    </lineage>
</organism>
<dbReference type="InterPro" id="IPR032437">
    <property type="entry name" value="BLM_N"/>
</dbReference>
<dbReference type="Proteomes" id="UP000314294">
    <property type="component" value="Unassembled WGS sequence"/>
</dbReference>
<evidence type="ECO:0000313" key="4">
    <source>
        <dbReference type="EMBL" id="TNN46742.1"/>
    </source>
</evidence>
<proteinExistence type="predicted"/>
<evidence type="ECO:0000256" key="1">
    <source>
        <dbReference type="SAM" id="MobiDB-lite"/>
    </source>
</evidence>
<dbReference type="AlphaFoldDB" id="A0A4Z2G2K1"/>
<dbReference type="Pfam" id="PF16202">
    <property type="entry name" value="BLM_N"/>
    <property type="match status" value="1"/>
</dbReference>
<feature type="compositionally biased region" description="Basic and acidic residues" evidence="1">
    <location>
        <begin position="8"/>
        <end position="17"/>
    </location>
</feature>
<evidence type="ECO:0000259" key="3">
    <source>
        <dbReference type="Pfam" id="PF16202"/>
    </source>
</evidence>
<feature type="compositionally biased region" description="Polar residues" evidence="1">
    <location>
        <begin position="111"/>
        <end position="138"/>
    </location>
</feature>
<feature type="compositionally biased region" description="Low complexity" evidence="1">
    <location>
        <begin position="92"/>
        <end position="101"/>
    </location>
</feature>
<protein>
    <submittedName>
        <fullName evidence="4">Bloom syndrome</fullName>
    </submittedName>
</protein>
<dbReference type="EMBL" id="SRLO01000776">
    <property type="protein sequence ID" value="TNN46742.1"/>
    <property type="molecule type" value="Genomic_DNA"/>
</dbReference>
<feature type="region of interest" description="Disordered" evidence="1">
    <location>
        <begin position="196"/>
        <end position="220"/>
    </location>
</feature>
<feature type="compositionally biased region" description="Basic and acidic residues" evidence="1">
    <location>
        <begin position="436"/>
        <end position="447"/>
    </location>
</feature>
<dbReference type="GO" id="GO:0005634">
    <property type="term" value="C:nucleus"/>
    <property type="evidence" value="ECO:0007669"/>
    <property type="project" value="InterPro"/>
</dbReference>
<gene>
    <name evidence="4" type="primary">blm_0</name>
    <name evidence="4" type="ORF">EYF80_043064</name>
</gene>
<keyword evidence="5" id="KW-1185">Reference proteome</keyword>
<evidence type="ECO:0000259" key="2">
    <source>
        <dbReference type="Pfam" id="PF08072"/>
    </source>
</evidence>
<accession>A0A4Z2G2K1</accession>
<dbReference type="GO" id="GO:0003677">
    <property type="term" value="F:DNA binding"/>
    <property type="evidence" value="ECO:0007669"/>
    <property type="project" value="InterPro"/>
</dbReference>
<feature type="region of interest" description="Disordered" evidence="1">
    <location>
        <begin position="92"/>
        <end position="141"/>
    </location>
</feature>
<evidence type="ECO:0000313" key="5">
    <source>
        <dbReference type="Proteomes" id="UP000314294"/>
    </source>
</evidence>
<feature type="region of interest" description="Disordered" evidence="1">
    <location>
        <begin position="159"/>
        <end position="181"/>
    </location>
</feature>
<feature type="region of interest" description="Disordered" evidence="1">
    <location>
        <begin position="262"/>
        <end position="326"/>
    </location>
</feature>
<feature type="domain" description="RecQ-like DNA helicase BLM N-terminal" evidence="3">
    <location>
        <begin position="1"/>
        <end position="327"/>
    </location>
</feature>
<dbReference type="GO" id="GO:0005524">
    <property type="term" value="F:ATP binding"/>
    <property type="evidence" value="ECO:0007669"/>
    <property type="project" value="InterPro"/>
</dbReference>
<comment type="caution">
    <text evidence="4">The sequence shown here is derived from an EMBL/GenBank/DDBJ whole genome shotgun (WGS) entry which is preliminary data.</text>
</comment>
<feature type="region of interest" description="Disordered" evidence="1">
    <location>
        <begin position="554"/>
        <end position="576"/>
    </location>
</feature>
<dbReference type="Pfam" id="PF08072">
    <property type="entry name" value="BDHCT"/>
    <property type="match status" value="1"/>
</dbReference>
<name>A0A4Z2G2K1_9TELE</name>
<feature type="compositionally biased region" description="Polar residues" evidence="1">
    <location>
        <begin position="498"/>
        <end position="508"/>
    </location>
</feature>
<feature type="compositionally biased region" description="Low complexity" evidence="1">
    <location>
        <begin position="162"/>
        <end position="178"/>
    </location>
</feature>
<feature type="region of interest" description="Disordered" evidence="1">
    <location>
        <begin position="436"/>
        <end position="514"/>
    </location>
</feature>
<feature type="domain" description="BDHCT" evidence="2">
    <location>
        <begin position="332"/>
        <end position="372"/>
    </location>
</feature>
<dbReference type="InterPro" id="IPR012532">
    <property type="entry name" value="BDHCT"/>
</dbReference>